<dbReference type="Gene3D" id="1.10.10.10">
    <property type="entry name" value="Winged helix-like DNA-binding domain superfamily/Winged helix DNA-binding domain"/>
    <property type="match status" value="1"/>
</dbReference>
<evidence type="ECO:0000313" key="5">
    <source>
        <dbReference type="Proteomes" id="UP000368032"/>
    </source>
</evidence>
<dbReference type="PANTHER" id="PTHR33795:SF1">
    <property type="entry name" value="INSERTION ELEMENT IS150 PROTEIN INSJ"/>
    <property type="match status" value="1"/>
</dbReference>
<sequence>MRVDLRVKHDIVARKAAIGLFERGHGSESAAKALSVPRDTVRQWLYVYRSFGSEVLLSMDGKQARYTYEQKVAAASAVVDGGMTKAEAMAAFGIMSMSPLKRWCALYRRGGAEALRPRPKGRPSGSKARPRTREEELEERCRRLETEVAYLKKLRALVERDGL</sequence>
<dbReference type="AlphaFoldDB" id="A0A5K1JF49"/>
<feature type="region of interest" description="Disordered" evidence="2">
    <location>
        <begin position="114"/>
        <end position="139"/>
    </location>
</feature>
<dbReference type="InterPro" id="IPR052057">
    <property type="entry name" value="IS150/IS1296_orfA-like"/>
</dbReference>
<dbReference type="InterPro" id="IPR055247">
    <property type="entry name" value="InsJ-like_HTH"/>
</dbReference>
<dbReference type="Proteomes" id="UP000368032">
    <property type="component" value="Unassembled WGS sequence"/>
</dbReference>
<dbReference type="SUPFAM" id="SSF48295">
    <property type="entry name" value="TrpR-like"/>
    <property type="match status" value="1"/>
</dbReference>
<evidence type="ECO:0000313" key="4">
    <source>
        <dbReference type="EMBL" id="VWM02275.1"/>
    </source>
</evidence>
<accession>A0A5K1JF49</accession>
<reference evidence="4 5" key="1">
    <citation type="submission" date="2019-10" db="EMBL/GenBank/DDBJ databases">
        <authorList>
            <person name="Wolf R A."/>
        </authorList>
    </citation>
    <scope>NUCLEOTIDE SEQUENCE [LARGE SCALE GENOMIC DNA]</scope>
    <source>
        <strain evidence="4">Collinsella_aerofaciens_DSM_13712</strain>
    </source>
</reference>
<evidence type="ECO:0000256" key="2">
    <source>
        <dbReference type="SAM" id="MobiDB-lite"/>
    </source>
</evidence>
<dbReference type="EMBL" id="CABWIF010000044">
    <property type="protein sequence ID" value="VWM02275.1"/>
    <property type="molecule type" value="Genomic_DNA"/>
</dbReference>
<protein>
    <submittedName>
        <fullName evidence="4">Helix-turn-helix domain protein</fullName>
    </submittedName>
</protein>
<dbReference type="InterPro" id="IPR010921">
    <property type="entry name" value="Trp_repressor/repl_initiator"/>
</dbReference>
<dbReference type="InterPro" id="IPR036388">
    <property type="entry name" value="WH-like_DNA-bd_sf"/>
</dbReference>
<feature type="domain" description="Insertion element IS150 protein InsJ-like helix-turn-helix" evidence="3">
    <location>
        <begin position="71"/>
        <end position="123"/>
    </location>
</feature>
<evidence type="ECO:0000256" key="1">
    <source>
        <dbReference type="ARBA" id="ARBA00038232"/>
    </source>
</evidence>
<evidence type="ECO:0000259" key="3">
    <source>
        <dbReference type="Pfam" id="PF13518"/>
    </source>
</evidence>
<dbReference type="PANTHER" id="PTHR33795">
    <property type="entry name" value="INSERTION ELEMENT IS150 PROTEIN INSJ"/>
    <property type="match status" value="1"/>
</dbReference>
<gene>
    <name evidence="4" type="ORF">CKJAJONC_01983</name>
</gene>
<dbReference type="GO" id="GO:0043565">
    <property type="term" value="F:sequence-specific DNA binding"/>
    <property type="evidence" value="ECO:0007669"/>
    <property type="project" value="InterPro"/>
</dbReference>
<dbReference type="Pfam" id="PF13518">
    <property type="entry name" value="HTH_28"/>
    <property type="match status" value="1"/>
</dbReference>
<name>A0A5K1JF49_9ACTN</name>
<organism evidence="4 5">
    <name type="scientific">Collinsella aerofaciens</name>
    <dbReference type="NCBI Taxonomy" id="74426"/>
    <lineage>
        <taxon>Bacteria</taxon>
        <taxon>Bacillati</taxon>
        <taxon>Actinomycetota</taxon>
        <taxon>Coriobacteriia</taxon>
        <taxon>Coriobacteriales</taxon>
        <taxon>Coriobacteriaceae</taxon>
        <taxon>Collinsella</taxon>
    </lineage>
</organism>
<proteinExistence type="inferred from homology"/>
<comment type="similarity">
    <text evidence="1">Belongs to the IS150/IS1296 orfA family.</text>
</comment>